<evidence type="ECO:0000313" key="1">
    <source>
        <dbReference type="EMBL" id="VCW96884.1"/>
    </source>
</evidence>
<organism evidence="1 2">
    <name type="scientific">Gulo gulo</name>
    <name type="common">Wolverine</name>
    <name type="synonym">Gluton</name>
    <dbReference type="NCBI Taxonomy" id="48420"/>
    <lineage>
        <taxon>Eukaryota</taxon>
        <taxon>Metazoa</taxon>
        <taxon>Chordata</taxon>
        <taxon>Craniata</taxon>
        <taxon>Vertebrata</taxon>
        <taxon>Euteleostomi</taxon>
        <taxon>Mammalia</taxon>
        <taxon>Eutheria</taxon>
        <taxon>Laurasiatheria</taxon>
        <taxon>Carnivora</taxon>
        <taxon>Caniformia</taxon>
        <taxon>Musteloidea</taxon>
        <taxon>Mustelidae</taxon>
        <taxon>Guloninae</taxon>
        <taxon>Gulo</taxon>
    </lineage>
</organism>
<name>A0A9X9LV54_GULGU</name>
<sequence>MPHRGLLLAAPAGPVQAHSPSASIALPNSPAPTSVLIFLFLLNFEPFSDGMSFIPYSLFPPSSSSFSFSFPSTHPSPFSIYSLF</sequence>
<gene>
    <name evidence="1" type="ORF">BN2614_LOCUS1</name>
</gene>
<reference evidence="1 2" key="1">
    <citation type="submission" date="2018-10" db="EMBL/GenBank/DDBJ databases">
        <authorList>
            <person name="Ekblom R."/>
            <person name="Jareborg N."/>
        </authorList>
    </citation>
    <scope>NUCLEOTIDE SEQUENCE [LARGE SCALE GENOMIC DNA]</scope>
    <source>
        <tissue evidence="1">Muscle</tissue>
    </source>
</reference>
<accession>A0A9X9LV54</accession>
<proteinExistence type="predicted"/>
<keyword evidence="2" id="KW-1185">Reference proteome</keyword>
<protein>
    <submittedName>
        <fullName evidence="1">Uncharacterized protein</fullName>
    </submittedName>
</protein>
<dbReference type="Proteomes" id="UP000269945">
    <property type="component" value="Unassembled WGS sequence"/>
</dbReference>
<dbReference type="AlphaFoldDB" id="A0A9X9LV54"/>
<evidence type="ECO:0000313" key="2">
    <source>
        <dbReference type="Proteomes" id="UP000269945"/>
    </source>
</evidence>
<comment type="caution">
    <text evidence="1">The sequence shown here is derived from an EMBL/GenBank/DDBJ whole genome shotgun (WGS) entry which is preliminary data.</text>
</comment>
<dbReference type="EMBL" id="CYRY02019880">
    <property type="protein sequence ID" value="VCW96884.1"/>
    <property type="molecule type" value="Genomic_DNA"/>
</dbReference>